<evidence type="ECO:0000313" key="2">
    <source>
        <dbReference type="EMBL" id="PAA48870.1"/>
    </source>
</evidence>
<feature type="region of interest" description="Disordered" evidence="1">
    <location>
        <begin position="63"/>
        <end position="104"/>
    </location>
</feature>
<evidence type="ECO:0000313" key="3">
    <source>
        <dbReference type="Proteomes" id="UP000215902"/>
    </source>
</evidence>
<dbReference type="AlphaFoldDB" id="A0A267DHT5"/>
<protein>
    <submittedName>
        <fullName evidence="2">Uncharacterized protein</fullName>
    </submittedName>
</protein>
<reference evidence="2 3" key="1">
    <citation type="submission" date="2017-06" db="EMBL/GenBank/DDBJ databases">
        <title>A platform for efficient transgenesis in Macrostomum lignano, a flatworm model organism for stem cell research.</title>
        <authorList>
            <person name="Berezikov E."/>
        </authorList>
    </citation>
    <scope>NUCLEOTIDE SEQUENCE [LARGE SCALE GENOMIC DNA]</scope>
    <source>
        <strain evidence="2">DV1</strain>
        <tissue evidence="2">Whole organism</tissue>
    </source>
</reference>
<proteinExistence type="predicted"/>
<name>A0A267DHT5_9PLAT</name>
<accession>A0A267DHT5</accession>
<gene>
    <name evidence="2" type="ORF">BOX15_Mlig027405g1</name>
</gene>
<dbReference type="EMBL" id="NIVC01004032">
    <property type="protein sequence ID" value="PAA48870.1"/>
    <property type="molecule type" value="Genomic_DNA"/>
</dbReference>
<organism evidence="2 3">
    <name type="scientific">Macrostomum lignano</name>
    <dbReference type="NCBI Taxonomy" id="282301"/>
    <lineage>
        <taxon>Eukaryota</taxon>
        <taxon>Metazoa</taxon>
        <taxon>Spiralia</taxon>
        <taxon>Lophotrochozoa</taxon>
        <taxon>Platyhelminthes</taxon>
        <taxon>Rhabditophora</taxon>
        <taxon>Macrostomorpha</taxon>
        <taxon>Macrostomida</taxon>
        <taxon>Macrostomidae</taxon>
        <taxon>Macrostomum</taxon>
    </lineage>
</organism>
<keyword evidence="3" id="KW-1185">Reference proteome</keyword>
<dbReference type="Proteomes" id="UP000215902">
    <property type="component" value="Unassembled WGS sequence"/>
</dbReference>
<comment type="caution">
    <text evidence="2">The sequence shown here is derived from an EMBL/GenBank/DDBJ whole genome shotgun (WGS) entry which is preliminary data.</text>
</comment>
<feature type="non-terminal residue" evidence="2">
    <location>
        <position position="1"/>
    </location>
</feature>
<evidence type="ECO:0000256" key="1">
    <source>
        <dbReference type="SAM" id="MobiDB-lite"/>
    </source>
</evidence>
<sequence length="104" mass="11815">NPARFSQSGFFNLKLKMRVLWVVTLLVCIVLAFDNSEAAPRWKLRPLRNGGFAKSPFQKLRSFFNRGKGRNPNRPTHGGSRRGNSGHWKDGPGMMNQARGIIYQ</sequence>